<reference evidence="3 4" key="1">
    <citation type="submission" date="2018-02" db="EMBL/GenBank/DDBJ databases">
        <title>Comparative genomes isolates from brazilian mangrove.</title>
        <authorList>
            <person name="Araujo J.E."/>
            <person name="Taketani R.G."/>
            <person name="Silva M.C.P."/>
            <person name="Loureco M.V."/>
            <person name="Andreote F.D."/>
        </authorList>
    </citation>
    <scope>NUCLEOTIDE SEQUENCE [LARGE SCALE GENOMIC DNA]</scope>
    <source>
        <strain evidence="3 4">HEX-2 MGV</strain>
    </source>
</reference>
<name>A0A2S8F134_9BACT</name>
<dbReference type="Proteomes" id="UP000240009">
    <property type="component" value="Unassembled WGS sequence"/>
</dbReference>
<keyword evidence="2" id="KW-1133">Transmembrane helix</keyword>
<feature type="transmembrane region" description="Helical" evidence="2">
    <location>
        <begin position="20"/>
        <end position="50"/>
    </location>
</feature>
<comment type="caution">
    <text evidence="3">The sequence shown here is derived from an EMBL/GenBank/DDBJ whole genome shotgun (WGS) entry which is preliminary data.</text>
</comment>
<keyword evidence="2" id="KW-0472">Membrane</keyword>
<feature type="region of interest" description="Disordered" evidence="1">
    <location>
        <begin position="140"/>
        <end position="187"/>
    </location>
</feature>
<evidence type="ECO:0000256" key="1">
    <source>
        <dbReference type="SAM" id="MobiDB-lite"/>
    </source>
</evidence>
<protein>
    <submittedName>
        <fullName evidence="3">Uncharacterized protein</fullName>
    </submittedName>
</protein>
<sequence length="187" mass="20090">MSMDRTRRSFRTGSSNNPVLIILGVVGAITVIACLGCGGCMLGVLGLGAFSDGSGLFFMEEMEVEVQRQLKDHPDVKRELGEIESVSANIFDSVEADDEFKSDDFWSFDVKGSKASGEIIVEAPGLTNESSFTQRILRTSNGEFDLGPTPDDYVPLSEAPDEEDLEPSSSLESEEPANVSGVIDGNN</sequence>
<gene>
    <name evidence="3" type="ORF">C5Y96_20520</name>
</gene>
<dbReference type="PROSITE" id="PS51257">
    <property type="entry name" value="PROKAR_LIPOPROTEIN"/>
    <property type="match status" value="1"/>
</dbReference>
<evidence type="ECO:0000313" key="4">
    <source>
        <dbReference type="Proteomes" id="UP000240009"/>
    </source>
</evidence>
<proteinExistence type="predicted"/>
<dbReference type="EMBL" id="PUIA01000069">
    <property type="protein sequence ID" value="PQO25843.1"/>
    <property type="molecule type" value="Genomic_DNA"/>
</dbReference>
<dbReference type="RefSeq" id="WP_105357261.1">
    <property type="nucleotide sequence ID" value="NZ_PUIA01000069.1"/>
</dbReference>
<keyword evidence="2" id="KW-0812">Transmembrane</keyword>
<dbReference type="AlphaFoldDB" id="A0A2S8F134"/>
<accession>A0A2S8F134</accession>
<organism evidence="3 4">
    <name type="scientific">Blastopirellula marina</name>
    <dbReference type="NCBI Taxonomy" id="124"/>
    <lineage>
        <taxon>Bacteria</taxon>
        <taxon>Pseudomonadati</taxon>
        <taxon>Planctomycetota</taxon>
        <taxon>Planctomycetia</taxon>
        <taxon>Pirellulales</taxon>
        <taxon>Pirellulaceae</taxon>
        <taxon>Blastopirellula</taxon>
    </lineage>
</organism>
<evidence type="ECO:0000313" key="3">
    <source>
        <dbReference type="EMBL" id="PQO25843.1"/>
    </source>
</evidence>
<dbReference type="OrthoDB" id="291093at2"/>
<evidence type="ECO:0000256" key="2">
    <source>
        <dbReference type="SAM" id="Phobius"/>
    </source>
</evidence>